<dbReference type="EMBL" id="RRZD01000016">
    <property type="protein sequence ID" value="MBE0401351.1"/>
    <property type="molecule type" value="Genomic_DNA"/>
</dbReference>
<evidence type="ECO:0000256" key="1">
    <source>
        <dbReference type="ARBA" id="ARBA00022475"/>
    </source>
</evidence>
<keyword evidence="5 10" id="KW-0378">Hydrolase</keyword>
<keyword evidence="2 10" id="KW-0645">Protease</keyword>
<keyword evidence="4" id="KW-0479">Metal-binding</keyword>
<keyword evidence="1" id="KW-1003">Cell membrane</keyword>
<comment type="similarity">
    <text evidence="10">Belongs to the peptidase M48 family.</text>
</comment>
<keyword evidence="3 11" id="KW-0812">Transmembrane</keyword>
<evidence type="ECO:0000313" key="13">
    <source>
        <dbReference type="EMBL" id="MBE0401351.1"/>
    </source>
</evidence>
<dbReference type="Pfam" id="PF01435">
    <property type="entry name" value="Peptidase_M48"/>
    <property type="match status" value="1"/>
</dbReference>
<dbReference type="InterPro" id="IPR001915">
    <property type="entry name" value="Peptidase_M48"/>
</dbReference>
<dbReference type="Proteomes" id="UP001645039">
    <property type="component" value="Unassembled WGS sequence"/>
</dbReference>
<dbReference type="PANTHER" id="PTHR43221:SF2">
    <property type="entry name" value="PROTEASE HTPX HOMOLOG"/>
    <property type="match status" value="1"/>
</dbReference>
<evidence type="ECO:0000256" key="10">
    <source>
        <dbReference type="RuleBase" id="RU003983"/>
    </source>
</evidence>
<keyword evidence="7 11" id="KW-1133">Transmembrane helix</keyword>
<name>A0ABR9F4J6_9GAMM</name>
<dbReference type="PANTHER" id="PTHR43221">
    <property type="entry name" value="PROTEASE HTPX"/>
    <property type="match status" value="1"/>
</dbReference>
<feature type="transmembrane region" description="Helical" evidence="11">
    <location>
        <begin position="68"/>
        <end position="89"/>
    </location>
</feature>
<feature type="domain" description="Peptidase M48" evidence="12">
    <location>
        <begin position="142"/>
        <end position="195"/>
    </location>
</feature>
<organism evidence="13 14">
    <name type="scientific">Halomonas casei</name>
    <dbReference type="NCBI Taxonomy" id="2742613"/>
    <lineage>
        <taxon>Bacteria</taxon>
        <taxon>Pseudomonadati</taxon>
        <taxon>Pseudomonadota</taxon>
        <taxon>Gammaproteobacteria</taxon>
        <taxon>Oceanospirillales</taxon>
        <taxon>Halomonadaceae</taxon>
        <taxon>Halomonas</taxon>
    </lineage>
</organism>
<evidence type="ECO:0000256" key="9">
    <source>
        <dbReference type="ARBA" id="ARBA00023136"/>
    </source>
</evidence>
<comment type="caution">
    <text evidence="13">The sequence shown here is derived from an EMBL/GenBank/DDBJ whole genome shotgun (WGS) entry which is preliminary data.</text>
</comment>
<evidence type="ECO:0000256" key="7">
    <source>
        <dbReference type="ARBA" id="ARBA00022989"/>
    </source>
</evidence>
<keyword evidence="6 10" id="KW-0862">Zinc</keyword>
<evidence type="ECO:0000256" key="6">
    <source>
        <dbReference type="ARBA" id="ARBA00022833"/>
    </source>
</evidence>
<keyword evidence="9 11" id="KW-0472">Membrane</keyword>
<evidence type="ECO:0000256" key="11">
    <source>
        <dbReference type="SAM" id="Phobius"/>
    </source>
</evidence>
<evidence type="ECO:0000256" key="3">
    <source>
        <dbReference type="ARBA" id="ARBA00022692"/>
    </source>
</evidence>
<evidence type="ECO:0000256" key="4">
    <source>
        <dbReference type="ARBA" id="ARBA00022723"/>
    </source>
</evidence>
<proteinExistence type="inferred from homology"/>
<protein>
    <submittedName>
        <fullName evidence="13">M48 family metalloprotease</fullName>
    </submittedName>
</protein>
<dbReference type="Gene3D" id="3.30.2010.10">
    <property type="entry name" value="Metalloproteases ('zincins'), catalytic domain"/>
    <property type="match status" value="1"/>
</dbReference>
<keyword evidence="8 10" id="KW-0482">Metalloprotease</keyword>
<dbReference type="InterPro" id="IPR050083">
    <property type="entry name" value="HtpX_protease"/>
</dbReference>
<evidence type="ECO:0000256" key="5">
    <source>
        <dbReference type="ARBA" id="ARBA00022801"/>
    </source>
</evidence>
<reference evidence="13 14" key="1">
    <citation type="submission" date="2020-07" db="EMBL/GenBank/DDBJ databases">
        <title>Halophilic bacteria isolated from french cheeses.</title>
        <authorList>
            <person name="Kothe C.I."/>
            <person name="Farah-Kraiem B."/>
            <person name="Renault P."/>
            <person name="Dridi B."/>
        </authorList>
    </citation>
    <scope>NUCLEOTIDE SEQUENCE [LARGE SCALE GENOMIC DNA]</scope>
    <source>
        <strain evidence="13 14">FME1</strain>
    </source>
</reference>
<evidence type="ECO:0000256" key="2">
    <source>
        <dbReference type="ARBA" id="ARBA00022670"/>
    </source>
</evidence>
<evidence type="ECO:0000313" key="14">
    <source>
        <dbReference type="Proteomes" id="UP001645039"/>
    </source>
</evidence>
<accession>A0ABR9F4J6</accession>
<feature type="transmembrane region" description="Helical" evidence="11">
    <location>
        <begin position="12"/>
        <end position="36"/>
    </location>
</feature>
<keyword evidence="14" id="KW-1185">Reference proteome</keyword>
<sequence>MANFLCAFLHNLAFLVGFILLGVFSAFFPLTILWAVYSVFAHIASWLFAAGVRPVWLEIGWVPLSQNTLIHLALVVAWGLLCLLVWSGAKQAMRRRKRQLRRLAKGRLVKVSADHPIALYTQRLCKQHRIRCPHLWAAENAYVVAFVVAPPIRKPHLVLSAGVLQLPSDILRWVIAHEVGHLVHRDARHVLAWQRFLDSVLA</sequence>
<evidence type="ECO:0000259" key="12">
    <source>
        <dbReference type="Pfam" id="PF01435"/>
    </source>
</evidence>
<dbReference type="RefSeq" id="WP_192536172.1">
    <property type="nucleotide sequence ID" value="NZ_RRZD01000016.1"/>
</dbReference>
<evidence type="ECO:0000256" key="8">
    <source>
        <dbReference type="ARBA" id="ARBA00023049"/>
    </source>
</evidence>
<comment type="cofactor">
    <cofactor evidence="10">
        <name>Zn(2+)</name>
        <dbReference type="ChEBI" id="CHEBI:29105"/>
    </cofactor>
    <text evidence="10">Binds 1 zinc ion per subunit.</text>
</comment>
<dbReference type="GO" id="GO:0008237">
    <property type="term" value="F:metallopeptidase activity"/>
    <property type="evidence" value="ECO:0007669"/>
    <property type="project" value="UniProtKB-KW"/>
</dbReference>
<gene>
    <name evidence="13" type="ORF">EI168_14760</name>
</gene>